<evidence type="ECO:0000259" key="1">
    <source>
        <dbReference type="SMART" id="SM00849"/>
    </source>
</evidence>
<feature type="domain" description="Metallo-beta-lactamase" evidence="1">
    <location>
        <begin position="32"/>
        <end position="213"/>
    </location>
</feature>
<dbReference type="SUPFAM" id="SSF56281">
    <property type="entry name" value="Metallo-hydrolase/oxidoreductase"/>
    <property type="match status" value="1"/>
</dbReference>
<dbReference type="CDD" id="cd07716">
    <property type="entry name" value="RNaseZ_short-form-like_MBL-fold"/>
    <property type="match status" value="1"/>
</dbReference>
<protein>
    <submittedName>
        <fullName evidence="2">MBL fold metallo-hydrolase</fullName>
    </submittedName>
</protein>
<dbReference type="Proteomes" id="UP001500282">
    <property type="component" value="Unassembled WGS sequence"/>
</dbReference>
<evidence type="ECO:0000313" key="3">
    <source>
        <dbReference type="Proteomes" id="UP001500282"/>
    </source>
</evidence>
<dbReference type="SMART" id="SM00849">
    <property type="entry name" value="Lactamase_B"/>
    <property type="match status" value="1"/>
</dbReference>
<dbReference type="PANTHER" id="PTHR46018:SF4">
    <property type="entry name" value="METALLO-HYDROLASE YHFI-RELATED"/>
    <property type="match status" value="1"/>
</dbReference>
<name>A0ABN1X5N2_9ACTN</name>
<comment type="caution">
    <text evidence="2">The sequence shown here is derived from an EMBL/GenBank/DDBJ whole genome shotgun (WGS) entry which is preliminary data.</text>
</comment>
<dbReference type="PANTHER" id="PTHR46018">
    <property type="entry name" value="ZINC PHOSPHODIESTERASE ELAC PROTEIN 1"/>
    <property type="match status" value="1"/>
</dbReference>
<dbReference type="Gene3D" id="3.60.15.10">
    <property type="entry name" value="Ribonuclease Z/Hydroxyacylglutathione hydrolase-like"/>
    <property type="match status" value="1"/>
</dbReference>
<dbReference type="Pfam" id="PF12706">
    <property type="entry name" value="Lactamase_B_2"/>
    <property type="match status" value="1"/>
</dbReference>
<dbReference type="InterPro" id="IPR036866">
    <property type="entry name" value="RibonucZ/Hydroxyglut_hydro"/>
</dbReference>
<keyword evidence="3" id="KW-1185">Reference proteome</keyword>
<accession>A0ABN1X5N2</accession>
<organism evidence="2 3">
    <name type="scientific">Streptomyces javensis</name>
    <dbReference type="NCBI Taxonomy" id="114698"/>
    <lineage>
        <taxon>Bacteria</taxon>
        <taxon>Bacillati</taxon>
        <taxon>Actinomycetota</taxon>
        <taxon>Actinomycetes</taxon>
        <taxon>Kitasatosporales</taxon>
        <taxon>Streptomycetaceae</taxon>
        <taxon>Streptomyces</taxon>
        <taxon>Streptomyces violaceusniger group</taxon>
    </lineage>
</organism>
<proteinExistence type="predicted"/>
<evidence type="ECO:0000313" key="2">
    <source>
        <dbReference type="EMBL" id="GAA1281943.1"/>
    </source>
</evidence>
<gene>
    <name evidence="2" type="ORF">GCM10009579_48040</name>
</gene>
<dbReference type="EMBL" id="BAAAIH010000028">
    <property type="protein sequence ID" value="GAA1281943.1"/>
    <property type="molecule type" value="Genomic_DNA"/>
</dbReference>
<reference evidence="2 3" key="1">
    <citation type="journal article" date="2019" name="Int. J. Syst. Evol. Microbiol.">
        <title>The Global Catalogue of Microorganisms (GCM) 10K type strain sequencing project: providing services to taxonomists for standard genome sequencing and annotation.</title>
        <authorList>
            <consortium name="The Broad Institute Genomics Platform"/>
            <consortium name="The Broad Institute Genome Sequencing Center for Infectious Disease"/>
            <person name="Wu L."/>
            <person name="Ma J."/>
        </authorList>
    </citation>
    <scope>NUCLEOTIDE SEQUENCE [LARGE SCALE GENOMIC DNA]</scope>
    <source>
        <strain evidence="2 3">JCM 11448</strain>
    </source>
</reference>
<sequence length="264" mass="28545">MALGMGTPQGGSCFMKLTVVGCSGSFPSAESACSSYLIEADGFRLLLDMGNGALGELQRHCGLYDLDAVLLSHLHPDHFIDMCGYFVARYYRHDGGRAEAIPVYGPEDTERRLVQAYDDVPDEKSMREVFDFRTLTPGSFEIGPFTIRAERVCHPVEAYGFRIEYGGRSLVYSGDTGPCAALVDLARGGDLFLCEAAFTHGKEDIPGLHLNGREAGEHALRAGVGALVLTHVPPWTDPQINQRDAQAVFGGPVELAKAGAVYEV</sequence>
<dbReference type="InterPro" id="IPR001279">
    <property type="entry name" value="Metallo-B-lactamas"/>
</dbReference>